<feature type="compositionally biased region" description="Low complexity" evidence="1">
    <location>
        <begin position="567"/>
        <end position="577"/>
    </location>
</feature>
<feature type="transmembrane region" description="Helical" evidence="2">
    <location>
        <begin position="37"/>
        <end position="61"/>
    </location>
</feature>
<feature type="compositionally biased region" description="Basic and acidic residues" evidence="1">
    <location>
        <begin position="1100"/>
        <end position="1112"/>
    </location>
</feature>
<dbReference type="AlphaFoldDB" id="A0A5C5V291"/>
<protein>
    <recommendedName>
        <fullName evidence="5">Immunoglobulin G-binding protein A</fullName>
    </recommendedName>
</protein>
<feature type="compositionally biased region" description="Basic and acidic residues" evidence="1">
    <location>
        <begin position="1154"/>
        <end position="1174"/>
    </location>
</feature>
<dbReference type="OrthoDB" id="257350at2"/>
<feature type="compositionally biased region" description="Basic and acidic residues" evidence="1">
    <location>
        <begin position="850"/>
        <end position="859"/>
    </location>
</feature>
<accession>A0A5C5V291</accession>
<dbReference type="RefSeq" id="WP_146434281.1">
    <property type="nucleotide sequence ID" value="NZ_SJPF01000004.1"/>
</dbReference>
<feature type="region of interest" description="Disordered" evidence="1">
    <location>
        <begin position="1198"/>
        <end position="1253"/>
    </location>
</feature>
<feature type="compositionally biased region" description="Basic and acidic residues" evidence="1">
    <location>
        <begin position="806"/>
        <end position="820"/>
    </location>
</feature>
<feature type="compositionally biased region" description="Basic and acidic residues" evidence="1">
    <location>
        <begin position="1052"/>
        <end position="1070"/>
    </location>
</feature>
<feature type="compositionally biased region" description="Low complexity" evidence="1">
    <location>
        <begin position="966"/>
        <end position="977"/>
    </location>
</feature>
<reference evidence="3 4" key="1">
    <citation type="submission" date="2019-02" db="EMBL/GenBank/DDBJ databases">
        <title>Deep-cultivation of Planctomycetes and their phenomic and genomic characterization uncovers novel biology.</title>
        <authorList>
            <person name="Wiegand S."/>
            <person name="Jogler M."/>
            <person name="Boedeker C."/>
            <person name="Pinto D."/>
            <person name="Vollmers J."/>
            <person name="Rivas-Marin E."/>
            <person name="Kohn T."/>
            <person name="Peeters S.H."/>
            <person name="Heuer A."/>
            <person name="Rast P."/>
            <person name="Oberbeckmann S."/>
            <person name="Bunk B."/>
            <person name="Jeske O."/>
            <person name="Meyerdierks A."/>
            <person name="Storesund J.E."/>
            <person name="Kallscheuer N."/>
            <person name="Luecker S."/>
            <person name="Lage O.M."/>
            <person name="Pohl T."/>
            <person name="Merkel B.J."/>
            <person name="Hornburger P."/>
            <person name="Mueller R.-W."/>
            <person name="Bruemmer F."/>
            <person name="Labrenz M."/>
            <person name="Spormann A.M."/>
            <person name="Op Den Camp H."/>
            <person name="Overmann J."/>
            <person name="Amann R."/>
            <person name="Jetten M.S.M."/>
            <person name="Mascher T."/>
            <person name="Medema M.H."/>
            <person name="Devos D.P."/>
            <person name="Kaster A.-K."/>
            <person name="Ovreas L."/>
            <person name="Rohde M."/>
            <person name="Galperin M.Y."/>
            <person name="Jogler C."/>
        </authorList>
    </citation>
    <scope>NUCLEOTIDE SEQUENCE [LARGE SCALE GENOMIC DNA]</scope>
    <source>
        <strain evidence="3 4">Enr8</strain>
    </source>
</reference>
<evidence type="ECO:0000313" key="3">
    <source>
        <dbReference type="EMBL" id="TWT31825.1"/>
    </source>
</evidence>
<keyword evidence="2" id="KW-0812">Transmembrane</keyword>
<feature type="compositionally biased region" description="Low complexity" evidence="1">
    <location>
        <begin position="749"/>
        <end position="793"/>
    </location>
</feature>
<gene>
    <name evidence="3" type="ORF">Enr8_37500</name>
</gene>
<feature type="compositionally biased region" description="Gly residues" evidence="1">
    <location>
        <begin position="948"/>
        <end position="957"/>
    </location>
</feature>
<evidence type="ECO:0000313" key="4">
    <source>
        <dbReference type="Proteomes" id="UP000318878"/>
    </source>
</evidence>
<keyword evidence="4" id="KW-1185">Reference proteome</keyword>
<feature type="compositionally biased region" description="Low complexity" evidence="1">
    <location>
        <begin position="732"/>
        <end position="741"/>
    </location>
</feature>
<evidence type="ECO:0008006" key="5">
    <source>
        <dbReference type="Google" id="ProtNLM"/>
    </source>
</evidence>
<feature type="transmembrane region" description="Helical" evidence="2">
    <location>
        <begin position="166"/>
        <end position="183"/>
    </location>
</feature>
<organism evidence="3 4">
    <name type="scientific">Blastopirellula retiformator</name>
    <dbReference type="NCBI Taxonomy" id="2527970"/>
    <lineage>
        <taxon>Bacteria</taxon>
        <taxon>Pseudomonadati</taxon>
        <taxon>Planctomycetota</taxon>
        <taxon>Planctomycetia</taxon>
        <taxon>Pirellulales</taxon>
        <taxon>Pirellulaceae</taxon>
        <taxon>Blastopirellula</taxon>
    </lineage>
</organism>
<comment type="caution">
    <text evidence="3">The sequence shown here is derived from an EMBL/GenBank/DDBJ whole genome shotgun (WGS) entry which is preliminary data.</text>
</comment>
<dbReference type="Proteomes" id="UP000318878">
    <property type="component" value="Unassembled WGS sequence"/>
</dbReference>
<feature type="region of interest" description="Disordered" evidence="1">
    <location>
        <begin position="552"/>
        <end position="1177"/>
    </location>
</feature>
<sequence length="1273" mass="135275">MATDTSDSSKTESASGQINDDGLIQKKLRKTRWQLKIAELAAACMLFAAGTIAFLLMLAVIDHWVLDLSFPLRLLALAVFLGSAGYFVWSTILPLLWRTISPVYAARMIEQGQPALKNGLINLLFLKQEATPIHRAVLDTVQQRAASDLKQYATETTVDFSKAIRIGYVFAALALAFVVYKIASPKDPIATVQRVISPWADIARPSRVDIVEVLPGDTKIYQGQTVDVAVKVYNIDDDEKVKLYYSSADRRIVDQLVSLQPDESGLYFQGVIAPEGKGIQHDLAYYIKAGDAKTRDYNITAAPAPSIEVVDVRYDYPAYTGDAPVTQSRDGAIKALEGTRVTVKAVSNMPMDEAFIEFDPDAGEYAKIARTKMTVNSEDPTSAIGTFVIELLRQPAADDPNKFDTTPKHRRYQLRFKTTEGDLNPYPVAYPIEVIRDLTPEVELLRPTTEKIQVPANGGAAMEYRAIDPDYAVRQLTVIGEIGGKEKFRAPLLKQSTTGNVLETFRFVPSERDLKEGDQVVVYALVEDNRTDATGRWTPNVALSRSLTIEITAPEKGAEKQIPPKNPDGGQQEDQPGQEGGQEGDPMKDGGQNGGDQPEDGNQGGDKQQGGDKGQEGDQNQEGGDQQQEGGKQQQGGDKNQQGGEQQGGQEQEGGQQNQEGGQQQQEGGGDQNQPGGQQQPGGDQGQQEGMQQGDQNQPGGQPQAGGQQNQSGGGQQNGMQQQQEGGGEGKPNGQQQPGGQDQIGGGQQQKAGGDQNQQRGSQQQTGDPNQEGGASGSQQNQGAQDPNQQVQPKPLSAEGAEDGDAFERIKEYLEKKDQEGGGQKSGEQESTLPGEKADGGASQPGQADQQDRQHEAMENRTPQEGGEPNGTESGPDSTADNSRQSGGGKSEGSPAEDQQTGREQGDGDNKDQQGDEAGGDSKKGGHAETEEKFDPKGEERKNDNGNGDAGPSGAGNPGAEEDQGSPSSPNEVENSPTMKKGKPEGGEEPGNKGPKSAVGEDSKKQSDSSGDGDGDRSGGGDAGGGQSAKQHGHDSPGETSAADKGASASEQRGDGETGTRAGDQQKTDRQTGAPGEEMGEGSGRDSKGGGDESGGGKPGEPKDQTGEKPESSGESNQYGEGNPTGGGGLPSQQNASPDAGGPEHGGDQANLDYARRATDMVLDKLEHDQKEPDQELLDNLGWTKEQFRDFMQRWKTMKQAAETAPEGSDAKQEMDEALRSLGLTPGQDRVRRADSSAAQQGGAADVNRSRPPAAFLEQYKAYLKGSAKQAPR</sequence>
<feature type="compositionally biased region" description="Low complexity" evidence="1">
    <location>
        <begin position="1236"/>
        <end position="1246"/>
    </location>
</feature>
<evidence type="ECO:0000256" key="2">
    <source>
        <dbReference type="SAM" id="Phobius"/>
    </source>
</evidence>
<proteinExistence type="predicted"/>
<keyword evidence="2" id="KW-1133">Transmembrane helix</keyword>
<feature type="compositionally biased region" description="Low complexity" evidence="1">
    <location>
        <begin position="686"/>
        <end position="711"/>
    </location>
</feature>
<feature type="compositionally biased region" description="Basic and acidic residues" evidence="1">
    <location>
        <begin position="900"/>
        <end position="944"/>
    </location>
</feature>
<feature type="transmembrane region" description="Helical" evidence="2">
    <location>
        <begin position="73"/>
        <end position="97"/>
    </location>
</feature>
<feature type="compositionally biased region" description="Basic and acidic residues" evidence="1">
    <location>
        <begin position="1209"/>
        <end position="1219"/>
    </location>
</feature>
<evidence type="ECO:0000256" key="1">
    <source>
        <dbReference type="SAM" id="MobiDB-lite"/>
    </source>
</evidence>
<feature type="compositionally biased region" description="Polar residues" evidence="1">
    <location>
        <begin position="871"/>
        <end position="885"/>
    </location>
</feature>
<dbReference type="EMBL" id="SJPF01000004">
    <property type="protein sequence ID" value="TWT31825.1"/>
    <property type="molecule type" value="Genomic_DNA"/>
</dbReference>
<name>A0A5C5V291_9BACT</name>
<feature type="compositionally biased region" description="Low complexity" evidence="1">
    <location>
        <begin position="617"/>
        <end position="678"/>
    </location>
</feature>
<keyword evidence="2" id="KW-0472">Membrane</keyword>